<evidence type="ECO:0000313" key="2">
    <source>
        <dbReference type="EMBL" id="KAG7292474.1"/>
    </source>
</evidence>
<comment type="caution">
    <text evidence="2">The sequence shown here is derived from an EMBL/GenBank/DDBJ whole genome shotgun (WGS) entry which is preliminary data.</text>
</comment>
<accession>A0AAD4HYR6</accession>
<name>A0AAD4HYR6_9PEZI</name>
<organism evidence="2 3">
    <name type="scientific">Staphylotrichum longicolle</name>
    <dbReference type="NCBI Taxonomy" id="669026"/>
    <lineage>
        <taxon>Eukaryota</taxon>
        <taxon>Fungi</taxon>
        <taxon>Dikarya</taxon>
        <taxon>Ascomycota</taxon>
        <taxon>Pezizomycotina</taxon>
        <taxon>Sordariomycetes</taxon>
        <taxon>Sordariomycetidae</taxon>
        <taxon>Sordariales</taxon>
        <taxon>Chaetomiaceae</taxon>
        <taxon>Staphylotrichum</taxon>
    </lineage>
</organism>
<reference evidence="2" key="1">
    <citation type="submission" date="2023-02" db="EMBL/GenBank/DDBJ databases">
        <authorList>
            <person name="Palmer J.M."/>
        </authorList>
    </citation>
    <scope>NUCLEOTIDE SEQUENCE</scope>
    <source>
        <strain evidence="2">FW57</strain>
    </source>
</reference>
<dbReference type="AlphaFoldDB" id="A0AAD4HYR6"/>
<sequence length="441" mass="48755">MHPASTLADVPSNNSDDPRHVSLLPALSPRNRDASDPAAENHVLPPDGTSPPARKDTNSSVSTAATDATSLTVVTADTPGSPYSSVTSSPTFAAHAVFSARDGTNVGPQRRPSRRRTGPLTAVQRDRAHLIRKMDMELDASPSHQHAHSTLGETRIRTPLPSGPRPDKHVNMPPLPGFDSFRADLQGSADRILASPFRSRYANVSVLLVRWQADEDSGGQTAFNDLAKTFREDYNYVVQKASIPVSTEESKRPWLWLSQLVADFVADHNQRDCLNIFYYSGFSYLDRNREAVLASSKHADPASVIRWTGIQQCFENARSDALLLMDCAYYPSYTTVRQEGMLELIAASAGDDHVDRLGRSVFTRALIDELRMRAIQPFREPFSAAELHSKLLSAYSRMIPEREPAKEVMTSLKSQLRIDESTIAYLMAPVGWRPEKATVDV</sequence>
<feature type="region of interest" description="Disordered" evidence="1">
    <location>
        <begin position="1"/>
        <end position="65"/>
    </location>
</feature>
<dbReference type="Proteomes" id="UP001197093">
    <property type="component" value="Unassembled WGS sequence"/>
</dbReference>
<evidence type="ECO:0000256" key="1">
    <source>
        <dbReference type="SAM" id="MobiDB-lite"/>
    </source>
</evidence>
<evidence type="ECO:0000313" key="3">
    <source>
        <dbReference type="Proteomes" id="UP001197093"/>
    </source>
</evidence>
<protein>
    <submittedName>
        <fullName evidence="2">Uncharacterized protein</fullName>
    </submittedName>
</protein>
<feature type="region of interest" description="Disordered" evidence="1">
    <location>
        <begin position="99"/>
        <end position="120"/>
    </location>
</feature>
<keyword evidence="3" id="KW-1185">Reference proteome</keyword>
<dbReference type="EMBL" id="JAHCVI010000001">
    <property type="protein sequence ID" value="KAG7292474.1"/>
    <property type="molecule type" value="Genomic_DNA"/>
</dbReference>
<proteinExistence type="predicted"/>
<gene>
    <name evidence="2" type="ORF">NEMBOFW57_002509</name>
</gene>